<feature type="domain" description="CMP/dCMP-type deaminase" evidence="13">
    <location>
        <begin position="173"/>
        <end position="338"/>
    </location>
</feature>
<dbReference type="CDD" id="cd01285">
    <property type="entry name" value="nucleoside_deaminase"/>
    <property type="match status" value="1"/>
</dbReference>
<dbReference type="PROSITE" id="PS51747">
    <property type="entry name" value="CYT_DCMP_DEAMINASES_2"/>
    <property type="match status" value="1"/>
</dbReference>
<dbReference type="GO" id="GO:0032588">
    <property type="term" value="C:trans-Golgi network membrane"/>
    <property type="evidence" value="ECO:0007669"/>
    <property type="project" value="TreeGrafter"/>
</dbReference>
<accession>A0A1A6G287</accession>
<feature type="region of interest" description="Disordered" evidence="12">
    <location>
        <begin position="584"/>
        <end position="604"/>
    </location>
</feature>
<evidence type="ECO:0000256" key="3">
    <source>
        <dbReference type="ARBA" id="ARBA00010482"/>
    </source>
</evidence>
<dbReference type="AlphaFoldDB" id="A0A1A6G287"/>
<comment type="subcellular location">
    <subcellularLocation>
        <location evidence="2 11">Membrane</location>
        <topology evidence="2 11">Multi-pass membrane protein</topology>
    </subcellularLocation>
</comment>
<dbReference type="OrthoDB" id="3180714at2759"/>
<feature type="transmembrane region" description="Helical" evidence="11">
    <location>
        <begin position="477"/>
        <end position="503"/>
    </location>
</feature>
<dbReference type="Gene3D" id="3.40.140.10">
    <property type="entry name" value="Cytidine Deaminase, domain 2"/>
    <property type="match status" value="1"/>
</dbReference>
<evidence type="ECO:0000256" key="2">
    <source>
        <dbReference type="ARBA" id="ARBA00004141"/>
    </source>
</evidence>
<keyword evidence="15" id="KW-1185">Reference proteome</keyword>
<comment type="function">
    <text evidence="10">Probably involved in membrane protein trafficking.</text>
</comment>
<comment type="similarity">
    <text evidence="3 11">Belongs to the SCAMP family.</text>
</comment>
<evidence type="ECO:0000313" key="15">
    <source>
        <dbReference type="Proteomes" id="UP000092124"/>
    </source>
</evidence>
<evidence type="ECO:0000256" key="7">
    <source>
        <dbReference type="ARBA" id="ARBA00022927"/>
    </source>
</evidence>
<organism evidence="14 15">
    <name type="scientific">Neotoma lepida</name>
    <name type="common">Desert woodrat</name>
    <dbReference type="NCBI Taxonomy" id="56216"/>
    <lineage>
        <taxon>Eukaryota</taxon>
        <taxon>Metazoa</taxon>
        <taxon>Chordata</taxon>
        <taxon>Craniata</taxon>
        <taxon>Vertebrata</taxon>
        <taxon>Euteleostomi</taxon>
        <taxon>Mammalia</taxon>
        <taxon>Eutheria</taxon>
        <taxon>Euarchontoglires</taxon>
        <taxon>Glires</taxon>
        <taxon>Rodentia</taxon>
        <taxon>Myomorpha</taxon>
        <taxon>Muroidea</taxon>
        <taxon>Cricetidae</taxon>
        <taxon>Neotominae</taxon>
        <taxon>Neotoma</taxon>
    </lineage>
</organism>
<evidence type="ECO:0000256" key="1">
    <source>
        <dbReference type="ARBA" id="ARBA00001947"/>
    </source>
</evidence>
<proteinExistence type="inferred from homology"/>
<evidence type="ECO:0000256" key="6">
    <source>
        <dbReference type="ARBA" id="ARBA00022692"/>
    </source>
</evidence>
<keyword evidence="6 11" id="KW-0812">Transmembrane</keyword>
<feature type="transmembrane region" description="Helical" evidence="11">
    <location>
        <begin position="419"/>
        <end position="439"/>
    </location>
</feature>
<keyword evidence="7" id="KW-0653">Protein transport</keyword>
<evidence type="ECO:0000256" key="5">
    <source>
        <dbReference type="ARBA" id="ARBA00022553"/>
    </source>
</evidence>
<keyword evidence="5" id="KW-0597">Phosphoprotein</keyword>
<evidence type="ECO:0000256" key="4">
    <source>
        <dbReference type="ARBA" id="ARBA00022448"/>
    </source>
</evidence>
<comment type="cofactor">
    <cofactor evidence="1">
        <name>Zn(2+)</name>
        <dbReference type="ChEBI" id="CHEBI:29105"/>
    </cofactor>
</comment>
<protein>
    <recommendedName>
        <fullName evidence="11">Secretory carrier-associated membrane protein</fullName>
        <shortName evidence="11">Secretory carrier membrane protein</shortName>
    </recommendedName>
</protein>
<keyword evidence="4 11" id="KW-0813">Transport</keyword>
<sequence>MEPTSGLAEQPEPEKAGSEEREPAPWQALPVLSEQQSGAVELVLAYAAPVLDKRQTSRLLREVSAVYPLPAQPHLKRVRPSRSAGGAHAHASDLLLCLAGPSAGPRSLAELLPRPAVDPRGLGTPFLVPVPARPPLTRSQFEEARAHWPTSFHEDKQVTRALAGQLFSAQARAAMQSHMQQAVHAAQRAAAQGLRAVGAVVVDPASDRVLATGHDCSGMANPLLHAVMVCIDLVAQGQGRGTCDLRRHVACSFVPATTAQGARAGSVRKLDEDEDGLPYVCTGYDLYVTREPCVMCAMALIHARIHRVFYGAPSPDGALGTRFRVHARPDLNHRFQVFRGILEDQCRQLDPDPWPLLPGCQVSRYRNGRLPGALPPAGKENNFPPLPRFVPLKPCFYQDFSDEIPVEHQVLVKRIYRLWMFYCVTLGVNLVACLAWWIAGGAGANFGLAMLWLLLFTPCSYVCWFRPAYKAFRADSSFNFMAFFFIFGAQFVLTVIQAIGFSGWGACGWLAAIGFFGVNVGAAVVMLIPAILFSLSAVMMAITLVKVHRIYRGAGGSLQKAQTEWNTGAWRNPPSREAQFNNFSGNSLPEYPTVPSYPSGGQWP</sequence>
<evidence type="ECO:0000313" key="14">
    <source>
        <dbReference type="EMBL" id="OBS60303.1"/>
    </source>
</evidence>
<dbReference type="InterPro" id="IPR002125">
    <property type="entry name" value="CMP_dCMP_dom"/>
</dbReference>
<evidence type="ECO:0000256" key="12">
    <source>
        <dbReference type="SAM" id="MobiDB-lite"/>
    </source>
</evidence>
<dbReference type="SUPFAM" id="SSF53927">
    <property type="entry name" value="Cytidine deaminase-like"/>
    <property type="match status" value="1"/>
</dbReference>
<dbReference type="EMBL" id="LZPO01107903">
    <property type="protein sequence ID" value="OBS60303.1"/>
    <property type="molecule type" value="Genomic_DNA"/>
</dbReference>
<evidence type="ECO:0000256" key="11">
    <source>
        <dbReference type="RuleBase" id="RU363122"/>
    </source>
</evidence>
<dbReference type="GO" id="GO:0055038">
    <property type="term" value="C:recycling endosome membrane"/>
    <property type="evidence" value="ECO:0007669"/>
    <property type="project" value="TreeGrafter"/>
</dbReference>
<dbReference type="InterPro" id="IPR016193">
    <property type="entry name" value="Cytidine_deaminase-like"/>
</dbReference>
<gene>
    <name evidence="14" type="ORF">A6R68_08550</name>
</gene>
<keyword evidence="8 11" id="KW-1133">Transmembrane helix</keyword>
<evidence type="ECO:0000256" key="9">
    <source>
        <dbReference type="ARBA" id="ARBA00023136"/>
    </source>
</evidence>
<evidence type="ECO:0000256" key="8">
    <source>
        <dbReference type="ARBA" id="ARBA00022989"/>
    </source>
</evidence>
<feature type="compositionally biased region" description="Basic and acidic residues" evidence="12">
    <location>
        <begin position="12"/>
        <end position="23"/>
    </location>
</feature>
<evidence type="ECO:0000256" key="10">
    <source>
        <dbReference type="ARBA" id="ARBA00037350"/>
    </source>
</evidence>
<keyword evidence="9 11" id="KW-0472">Membrane</keyword>
<feature type="region of interest" description="Disordered" evidence="12">
    <location>
        <begin position="1"/>
        <end position="25"/>
    </location>
</feature>
<feature type="transmembrane region" description="Helical" evidence="11">
    <location>
        <begin position="445"/>
        <end position="465"/>
    </location>
</feature>
<dbReference type="PANTHER" id="PTHR10687">
    <property type="entry name" value="SECRETORY CARRIER-ASSOCIATED MEMBRANE PROTEIN SCAMP"/>
    <property type="match status" value="1"/>
</dbReference>
<name>A0A1A6G287_NEOLE</name>
<dbReference type="Pfam" id="PF04144">
    <property type="entry name" value="SCAMP"/>
    <property type="match status" value="1"/>
</dbReference>
<feature type="transmembrane region" description="Helical" evidence="11">
    <location>
        <begin position="509"/>
        <end position="542"/>
    </location>
</feature>
<dbReference type="GO" id="GO:0015031">
    <property type="term" value="P:protein transport"/>
    <property type="evidence" value="ECO:0007669"/>
    <property type="project" value="UniProtKB-KW"/>
</dbReference>
<dbReference type="InterPro" id="IPR007273">
    <property type="entry name" value="SCAMP"/>
</dbReference>
<dbReference type="Pfam" id="PF00383">
    <property type="entry name" value="dCMP_cyt_deam_1"/>
    <property type="match status" value="1"/>
</dbReference>
<reference evidence="14 15" key="1">
    <citation type="submission" date="2016-06" db="EMBL/GenBank/DDBJ databases">
        <title>The Draft Genome Sequence and Annotation of the Desert Woodrat Neotoma lepida.</title>
        <authorList>
            <person name="Campbell M."/>
            <person name="Oakeson K.F."/>
            <person name="Yandell M."/>
            <person name="Halpert J.R."/>
            <person name="Dearing D."/>
        </authorList>
    </citation>
    <scope>NUCLEOTIDE SEQUENCE [LARGE SCALE GENOMIC DNA]</scope>
    <source>
        <strain evidence="14">417</strain>
        <tissue evidence="14">Liver</tissue>
    </source>
</reference>
<dbReference type="STRING" id="56216.A0A1A6G287"/>
<dbReference type="PANTHER" id="PTHR10687:SF11">
    <property type="entry name" value="SECRETORY CARRIER-ASSOCIATED MEMBRANE PROTEIN 4"/>
    <property type="match status" value="1"/>
</dbReference>
<evidence type="ECO:0000259" key="13">
    <source>
        <dbReference type="PROSITE" id="PS51747"/>
    </source>
</evidence>
<dbReference type="GO" id="GO:0003824">
    <property type="term" value="F:catalytic activity"/>
    <property type="evidence" value="ECO:0007669"/>
    <property type="project" value="InterPro"/>
</dbReference>
<dbReference type="Proteomes" id="UP000092124">
    <property type="component" value="Unassembled WGS sequence"/>
</dbReference>
<comment type="caution">
    <text evidence="14">The sequence shown here is derived from an EMBL/GenBank/DDBJ whole genome shotgun (WGS) entry which is preliminary data.</text>
</comment>